<dbReference type="Pfam" id="PF05553">
    <property type="entry name" value="DUF761"/>
    <property type="match status" value="1"/>
</dbReference>
<evidence type="ECO:0000313" key="3">
    <source>
        <dbReference type="Proteomes" id="UP001642360"/>
    </source>
</evidence>
<dbReference type="Proteomes" id="UP001642360">
    <property type="component" value="Unassembled WGS sequence"/>
</dbReference>
<name>A0ABC8UXX9_9AQUA</name>
<proteinExistence type="predicted"/>
<organism evidence="2 3">
    <name type="scientific">Ilex paraguariensis</name>
    <name type="common">yerba mate</name>
    <dbReference type="NCBI Taxonomy" id="185542"/>
    <lineage>
        <taxon>Eukaryota</taxon>
        <taxon>Viridiplantae</taxon>
        <taxon>Streptophyta</taxon>
        <taxon>Embryophyta</taxon>
        <taxon>Tracheophyta</taxon>
        <taxon>Spermatophyta</taxon>
        <taxon>Magnoliopsida</taxon>
        <taxon>eudicotyledons</taxon>
        <taxon>Gunneridae</taxon>
        <taxon>Pentapetalae</taxon>
        <taxon>asterids</taxon>
        <taxon>campanulids</taxon>
        <taxon>Aquifoliales</taxon>
        <taxon>Aquifoliaceae</taxon>
        <taxon>Ilex</taxon>
    </lineage>
</organism>
<keyword evidence="3" id="KW-1185">Reference proteome</keyword>
<evidence type="ECO:0000313" key="2">
    <source>
        <dbReference type="EMBL" id="CAK9185802.1"/>
    </source>
</evidence>
<evidence type="ECO:0000313" key="1">
    <source>
        <dbReference type="EMBL" id="CAK9145196.1"/>
    </source>
</evidence>
<comment type="caution">
    <text evidence="2">The sequence shown here is derived from an EMBL/GenBank/DDBJ whole genome shotgun (WGS) entry which is preliminary data.</text>
</comment>
<reference evidence="2 3" key="1">
    <citation type="submission" date="2024-02" db="EMBL/GenBank/DDBJ databases">
        <authorList>
            <person name="Vignale AGUSTIN F."/>
            <person name="Sosa J E."/>
            <person name="Modenutti C."/>
        </authorList>
    </citation>
    <scope>NUCLEOTIDE SEQUENCE [LARGE SCALE GENOMIC DNA]</scope>
</reference>
<protein>
    <submittedName>
        <fullName evidence="2">Uncharacterized protein</fullName>
    </submittedName>
</protein>
<dbReference type="PANTHER" id="PTHR33265">
    <property type="entry name" value="AVR9/CF-9 RAPIDLY ELICITED PROTEIN-RELATED"/>
    <property type="match status" value="1"/>
</dbReference>
<dbReference type="PANTHER" id="PTHR33265:SF5">
    <property type="entry name" value="COTTON FIBER PROTEIN"/>
    <property type="match status" value="1"/>
</dbReference>
<sequence>MQEKKSDVARRAWNILRLALLWAKKGGVLKRRLMMDLTKHLKNLRHSTQRGALHYGERELSFDDTPVIHVKMHRPTSLRFKLPHIPCINPQVDFDYDFEYSDDNEDRISYGDLARKSFLKGVDDEDDYQCEACHEVIPCEDEGIDLKAEEFIAKFYHQMKLQRQKSYLQYN</sequence>
<dbReference type="EMBL" id="CAUOFW020009446">
    <property type="protein sequence ID" value="CAK9185802.1"/>
    <property type="molecule type" value="Genomic_DNA"/>
</dbReference>
<dbReference type="AlphaFoldDB" id="A0ABC8UXX9"/>
<dbReference type="EMBL" id="CAUOFW020001469">
    <property type="protein sequence ID" value="CAK9145196.1"/>
    <property type="molecule type" value="Genomic_DNA"/>
</dbReference>
<gene>
    <name evidence="1" type="ORF">ILEXP_LOCUS12998</name>
    <name evidence="2" type="ORF">ILEXP_LOCUS56238</name>
</gene>
<dbReference type="InterPro" id="IPR008480">
    <property type="entry name" value="DUF761_pln"/>
</dbReference>
<accession>A0ABC8UXX9</accession>